<comment type="caution">
    <text evidence="2">The sequence shown here is derived from an EMBL/GenBank/DDBJ whole genome shotgun (WGS) entry which is preliminary data.</text>
</comment>
<dbReference type="AlphaFoldDB" id="A0A640UPC7"/>
<evidence type="ECO:0008006" key="4">
    <source>
        <dbReference type="Google" id="ProtNLM"/>
    </source>
</evidence>
<sequence>MSHMTRAHRSGHRTRWAAAVAVTALGAGTVRARRRLASLPVLDPAGPHTPAGPHDTAPPPLPGWQLITAPGVVADEATLRAAVAHATREGLRVVDLIPAHLDAESVLGLLRLLDPEAHRTDRCAPGQGAGHALLVAEDIHRRAGLDAEPPPQSVAGLIRLLRTLKEYAPDTTGWAIAPGLRSPHPDPARRAEELRARGLPPALLSAAQLAGLALLAKCALSEPRWGAAAAALYWLQPAAVLSPARGLRPAGLARATATRPLRSLSTALRTLATPPAEPPRAEGTAGHAAYTAELAAGTDRFFEPRRTDCPWCSAPDPVVRVRMPDLLQAKPGRFTLEECRHCGHVFQNPRLTLEGLDFYYRDFYEGLGGEGAALVLGRMSATYRDRAELLRPFTTPRNWLDVGTAGGHFCNTARGVWPATRFDGLDMGEGVHEAARRGWIDTAYQGQFPDLADRLAGRYDTVSMHHYLEHTRDPLAELDAAVKVLAPGGHLLIELPDPESRISRLLGPHWLPWFQPQHQHLMPAGNLKQALESRGFTVLAEQHGAAHQNNADFLGAVALTANRLAPDPLAPWATIPATRARRAARSAVQTLAIPCYAAALALDNVRTALARATDGGNAYRLLARKELG</sequence>
<dbReference type="Pfam" id="PF13489">
    <property type="entry name" value="Methyltransf_23"/>
    <property type="match status" value="1"/>
</dbReference>
<dbReference type="CDD" id="cd02440">
    <property type="entry name" value="AdoMet_MTases"/>
    <property type="match status" value="1"/>
</dbReference>
<evidence type="ECO:0000313" key="3">
    <source>
        <dbReference type="Proteomes" id="UP000431826"/>
    </source>
</evidence>
<organism evidence="2 3">
    <name type="scientific">Streptomyces tubercidicus</name>
    <dbReference type="NCBI Taxonomy" id="47759"/>
    <lineage>
        <taxon>Bacteria</taxon>
        <taxon>Bacillati</taxon>
        <taxon>Actinomycetota</taxon>
        <taxon>Actinomycetes</taxon>
        <taxon>Kitasatosporales</taxon>
        <taxon>Streptomycetaceae</taxon>
        <taxon>Streptomyces</taxon>
    </lineage>
</organism>
<proteinExistence type="predicted"/>
<dbReference type="InterPro" id="IPR029063">
    <property type="entry name" value="SAM-dependent_MTases_sf"/>
</dbReference>
<dbReference type="SUPFAM" id="SSF53335">
    <property type="entry name" value="S-adenosyl-L-methionine-dependent methyltransferases"/>
    <property type="match status" value="1"/>
</dbReference>
<protein>
    <recommendedName>
        <fullName evidence="4">Methyltransferase type 12</fullName>
    </recommendedName>
</protein>
<evidence type="ECO:0000313" key="2">
    <source>
        <dbReference type="EMBL" id="GFE35926.1"/>
    </source>
</evidence>
<reference evidence="2 3" key="1">
    <citation type="submission" date="2019-12" db="EMBL/GenBank/DDBJ databases">
        <title>Whole genome shotgun sequence of Streptomyces tubercidicus NBRC 13090.</title>
        <authorList>
            <person name="Ichikawa N."/>
            <person name="Kimura A."/>
            <person name="Kitahashi Y."/>
            <person name="Komaki H."/>
            <person name="Tamura T."/>
        </authorList>
    </citation>
    <scope>NUCLEOTIDE SEQUENCE [LARGE SCALE GENOMIC DNA]</scope>
    <source>
        <strain evidence="2 3">NBRC 13090</strain>
    </source>
</reference>
<accession>A0A640UPC7</accession>
<evidence type="ECO:0000256" key="1">
    <source>
        <dbReference type="SAM" id="MobiDB-lite"/>
    </source>
</evidence>
<gene>
    <name evidence="2" type="ORF">Stube_05990</name>
</gene>
<keyword evidence="3" id="KW-1185">Reference proteome</keyword>
<dbReference type="EMBL" id="BLIR01000001">
    <property type="protein sequence ID" value="GFE35926.1"/>
    <property type="molecule type" value="Genomic_DNA"/>
</dbReference>
<feature type="region of interest" description="Disordered" evidence="1">
    <location>
        <begin position="41"/>
        <end position="64"/>
    </location>
</feature>
<dbReference type="Proteomes" id="UP000431826">
    <property type="component" value="Unassembled WGS sequence"/>
</dbReference>
<name>A0A640UPC7_9ACTN</name>
<dbReference type="Gene3D" id="3.40.50.150">
    <property type="entry name" value="Vaccinia Virus protein VP39"/>
    <property type="match status" value="1"/>
</dbReference>